<evidence type="ECO:0000313" key="3">
    <source>
        <dbReference type="Proteomes" id="UP000681317"/>
    </source>
</evidence>
<accession>A0ABM7Q8D3</accession>
<dbReference type="Pfam" id="PF09509">
    <property type="entry name" value="Hypoth_Ymh"/>
    <property type="match status" value="1"/>
</dbReference>
<reference evidence="2 3" key="1">
    <citation type="submission" date="2021-03" db="EMBL/GenBank/DDBJ databases">
        <title>Complete Genome Sequences of Two Lysobacter Strains Isolated from Sea Water (Lysobacter caseinilyticus) and Soil (Lysobacter helvus) in South Korea.</title>
        <authorList>
            <person name="Watanabe Y."/>
            <person name="Arakawa K."/>
        </authorList>
    </citation>
    <scope>NUCLEOTIDE SEQUENCE [LARGE SCALE GENOMIC DNA]</scope>
    <source>
        <strain evidence="2 3">KVB24</strain>
    </source>
</reference>
<gene>
    <name evidence="2" type="ORF">LYSCAS_25580</name>
</gene>
<feature type="domain" description="Conserved hypothetical protein CHP02391" evidence="1">
    <location>
        <begin position="133"/>
        <end position="244"/>
    </location>
</feature>
<organism evidence="2 3">
    <name type="scientific">Noviluteimonas caseinilytica</name>
    <dbReference type="NCBI Taxonomy" id="2675101"/>
    <lineage>
        <taxon>Bacteria</taxon>
        <taxon>Pseudomonadati</taxon>
        <taxon>Pseudomonadota</taxon>
        <taxon>Gammaproteobacteria</taxon>
        <taxon>Lysobacterales</taxon>
        <taxon>Lysobacteraceae</taxon>
        <taxon>Noviluteimonas</taxon>
    </lineage>
</organism>
<dbReference type="NCBIfam" id="TIGR02391">
    <property type="entry name" value="hypoth_ymh"/>
    <property type="match status" value="1"/>
</dbReference>
<protein>
    <recommendedName>
        <fullName evidence="1">Conserved hypothetical protein CHP02391 domain-containing protein</fullName>
    </recommendedName>
</protein>
<dbReference type="EMBL" id="AP024545">
    <property type="protein sequence ID" value="BCT93534.1"/>
    <property type="molecule type" value="Genomic_DNA"/>
</dbReference>
<evidence type="ECO:0000313" key="2">
    <source>
        <dbReference type="EMBL" id="BCT93534.1"/>
    </source>
</evidence>
<keyword evidence="3" id="KW-1185">Reference proteome</keyword>
<name>A0ABM7Q8D3_9GAMM</name>
<dbReference type="InterPro" id="IPR012654">
    <property type="entry name" value="CHP02391"/>
</dbReference>
<evidence type="ECO:0000259" key="1">
    <source>
        <dbReference type="Pfam" id="PF09509"/>
    </source>
</evidence>
<proteinExistence type="predicted"/>
<dbReference type="Proteomes" id="UP000681317">
    <property type="component" value="Chromosome"/>
</dbReference>
<sequence length="268" mass="29406">MTPDIVGTGPNLSREQSMAFWKLIPDVSTLLALEPEELGAYVLRYLSTAPETELNSYNFTLAGNVAGYPAERASEAQRALMEAWVWLEREGLLAPRPGNSGNWSFITRRGQRLAGDDVQFAVFRMANLLPKERLHPTIASKVWSAFLRGEYDTSVFQSFKELEVSTRNSCAFAETDIGVDMMRRAFKPSIGPLADKTAPFAEQEALMHLMAGAIGSYKNPHSHRSVSIDASEAADLIVLASHLLGIVDRRAASTHVNCDVPTAPKPAD</sequence>